<feature type="domain" description="Cyclic nucleotide-binding" evidence="1">
    <location>
        <begin position="15"/>
        <end position="117"/>
    </location>
</feature>
<dbReference type="CDD" id="cd00038">
    <property type="entry name" value="CAP_ED"/>
    <property type="match status" value="1"/>
</dbReference>
<dbReference type="EMBL" id="JAAIJR010000037">
    <property type="protein sequence ID" value="NEX20823.1"/>
    <property type="molecule type" value="Genomic_DNA"/>
</dbReference>
<name>A0A6P1DUG0_9GAMM</name>
<dbReference type="Proteomes" id="UP000471640">
    <property type="component" value="Unassembled WGS sequence"/>
</dbReference>
<dbReference type="AlphaFoldDB" id="A0A6P1DUG0"/>
<evidence type="ECO:0000313" key="2">
    <source>
        <dbReference type="EMBL" id="NEX20823.1"/>
    </source>
</evidence>
<dbReference type="Pfam" id="PF00027">
    <property type="entry name" value="cNMP_binding"/>
    <property type="match status" value="1"/>
</dbReference>
<dbReference type="InterPro" id="IPR000595">
    <property type="entry name" value="cNMP-bd_dom"/>
</dbReference>
<comment type="caution">
    <text evidence="2">The sequence shown here is derived from an EMBL/GenBank/DDBJ whole genome shotgun (WGS) entry which is preliminary data.</text>
</comment>
<proteinExistence type="predicted"/>
<sequence>MSDINTKEILAQSALGTELDDQELTTLSERLGLATLAADEDLVREGDERRTLFILAEGRLNVWKKVGIAEEVVYQMRAGECAGTRAFIDGSPRKAGLRAEGPAEVLMLEPEDFEAMIDTHPRIVFKVMRCIFRITHSNLMRMNLESAEMRNYVLRTGGRY</sequence>
<dbReference type="Gene3D" id="2.60.120.10">
    <property type="entry name" value="Jelly Rolls"/>
    <property type="match status" value="1"/>
</dbReference>
<gene>
    <name evidence="2" type="ORF">G3480_10950</name>
</gene>
<dbReference type="InterPro" id="IPR018490">
    <property type="entry name" value="cNMP-bd_dom_sf"/>
</dbReference>
<reference evidence="3" key="1">
    <citation type="journal article" date="2020" name="Microbiol. Resour. Announc.">
        <title>Draft Genome Sequences of Thiorhodococcus mannitoliphagus and Thiorhodococcus minor, Purple Sulfur Photosynthetic Bacteria in the Gammaproteobacterial Family Chromatiaceae.</title>
        <authorList>
            <person name="Aviles F.A."/>
            <person name="Meyer T.E."/>
            <person name="Kyndt J.A."/>
        </authorList>
    </citation>
    <scope>NUCLEOTIDE SEQUENCE [LARGE SCALE GENOMIC DNA]</scope>
    <source>
        <strain evidence="3">DSM 18266</strain>
    </source>
</reference>
<dbReference type="RefSeq" id="WP_164653929.1">
    <property type="nucleotide sequence ID" value="NZ_JAAIJR010000037.1"/>
</dbReference>
<organism evidence="2 3">
    <name type="scientific">Thiorhodococcus mannitoliphagus</name>
    <dbReference type="NCBI Taxonomy" id="329406"/>
    <lineage>
        <taxon>Bacteria</taxon>
        <taxon>Pseudomonadati</taxon>
        <taxon>Pseudomonadota</taxon>
        <taxon>Gammaproteobacteria</taxon>
        <taxon>Chromatiales</taxon>
        <taxon>Chromatiaceae</taxon>
        <taxon>Thiorhodococcus</taxon>
    </lineage>
</organism>
<dbReference type="SUPFAM" id="SSF51206">
    <property type="entry name" value="cAMP-binding domain-like"/>
    <property type="match status" value="1"/>
</dbReference>
<reference evidence="2 3" key="2">
    <citation type="submission" date="2020-02" db="EMBL/GenBank/DDBJ databases">
        <title>Genome sequences of Thiorhodococcus mannitoliphagus and Thiorhodococcus minor, purple sulfur photosynthetic bacteria in the gammaproteobacterial family, Chromatiaceae.</title>
        <authorList>
            <person name="Aviles F.A."/>
            <person name="Meyer T.E."/>
            <person name="Kyndt J.A."/>
        </authorList>
    </citation>
    <scope>NUCLEOTIDE SEQUENCE [LARGE SCALE GENOMIC DNA]</scope>
    <source>
        <strain evidence="2 3">DSM 18266</strain>
    </source>
</reference>
<accession>A0A6P1DUG0</accession>
<evidence type="ECO:0000259" key="1">
    <source>
        <dbReference type="PROSITE" id="PS50042"/>
    </source>
</evidence>
<protein>
    <submittedName>
        <fullName evidence="2">Cyclic nucleotide-binding domain-containing protein</fullName>
    </submittedName>
</protein>
<dbReference type="SMART" id="SM00100">
    <property type="entry name" value="cNMP"/>
    <property type="match status" value="1"/>
</dbReference>
<keyword evidence="3" id="KW-1185">Reference proteome</keyword>
<dbReference type="InterPro" id="IPR014710">
    <property type="entry name" value="RmlC-like_jellyroll"/>
</dbReference>
<evidence type="ECO:0000313" key="3">
    <source>
        <dbReference type="Proteomes" id="UP000471640"/>
    </source>
</evidence>
<dbReference type="PROSITE" id="PS50042">
    <property type="entry name" value="CNMP_BINDING_3"/>
    <property type="match status" value="1"/>
</dbReference>